<protein>
    <submittedName>
        <fullName evidence="9">Molybdenum cofactor guanylyltransferase</fullName>
    </submittedName>
</protein>
<dbReference type="RefSeq" id="WP_190301805.1">
    <property type="nucleotide sequence ID" value="NZ_JACOIJ010000008.1"/>
</dbReference>
<evidence type="ECO:0000256" key="2">
    <source>
        <dbReference type="ARBA" id="ARBA00022679"/>
    </source>
</evidence>
<keyword evidence="9" id="KW-0548">Nucleotidyltransferase</keyword>
<sequence>MENTGDILLGLVLCGGKSSRMGQDKGQLTKDHSIWAEHMGLLLRSVGLATYFSIHPSQFEAYQHIFPSEILIPDQVDIKGPLAGLLSAHRLFPKADIFVLPCDMIDMEAPLLERLIDIRRQIVQADVYLYIRHRQVEPLCAIYTASGLHKLYADYQSGGLTNFSMKRAIQNLRSVKVPAPENAADFRNYNTPEDIVKWQKAPL</sequence>
<dbReference type="PANTHER" id="PTHR19136:SF81">
    <property type="entry name" value="MOLYBDENUM COFACTOR GUANYLYLTRANSFERASE"/>
    <property type="match status" value="1"/>
</dbReference>
<comment type="caution">
    <text evidence="9">The sequence shown here is derived from an EMBL/GenBank/DDBJ whole genome shotgun (WGS) entry which is preliminary data.</text>
</comment>
<reference evidence="9 10" key="1">
    <citation type="submission" date="2020-08" db="EMBL/GenBank/DDBJ databases">
        <title>Sphingobacterium sp. DN04309 isolated from aquaculture water.</title>
        <authorList>
            <person name="Zhang M."/>
        </authorList>
    </citation>
    <scope>NUCLEOTIDE SEQUENCE [LARGE SCALE GENOMIC DNA]</scope>
    <source>
        <strain evidence="9 10">DN04309</strain>
    </source>
</reference>
<evidence type="ECO:0000256" key="5">
    <source>
        <dbReference type="ARBA" id="ARBA00022842"/>
    </source>
</evidence>
<evidence type="ECO:0000256" key="7">
    <source>
        <dbReference type="ARBA" id="ARBA00023150"/>
    </source>
</evidence>
<dbReference type="GO" id="GO:0016779">
    <property type="term" value="F:nucleotidyltransferase activity"/>
    <property type="evidence" value="ECO:0007669"/>
    <property type="project" value="UniProtKB-KW"/>
</dbReference>
<evidence type="ECO:0000313" key="9">
    <source>
        <dbReference type="EMBL" id="MBD1429211.1"/>
    </source>
</evidence>
<dbReference type="PANTHER" id="PTHR19136">
    <property type="entry name" value="MOLYBDENUM COFACTOR GUANYLYLTRANSFERASE"/>
    <property type="match status" value="1"/>
</dbReference>
<keyword evidence="1" id="KW-0963">Cytoplasm</keyword>
<keyword evidence="3" id="KW-0479">Metal-binding</keyword>
<dbReference type="InterPro" id="IPR013482">
    <property type="entry name" value="Molybde_CF_guanTrfase"/>
</dbReference>
<evidence type="ECO:0000256" key="3">
    <source>
        <dbReference type="ARBA" id="ARBA00022723"/>
    </source>
</evidence>
<keyword evidence="10" id="KW-1185">Reference proteome</keyword>
<keyword evidence="2" id="KW-0808">Transferase</keyword>
<proteinExistence type="predicted"/>
<dbReference type="SUPFAM" id="SSF53448">
    <property type="entry name" value="Nucleotide-diphospho-sugar transferases"/>
    <property type="match status" value="1"/>
</dbReference>
<dbReference type="Pfam" id="PF12804">
    <property type="entry name" value="NTP_transf_3"/>
    <property type="match status" value="1"/>
</dbReference>
<evidence type="ECO:0000256" key="6">
    <source>
        <dbReference type="ARBA" id="ARBA00023134"/>
    </source>
</evidence>
<dbReference type="CDD" id="cd02503">
    <property type="entry name" value="MobA"/>
    <property type="match status" value="1"/>
</dbReference>
<dbReference type="Gene3D" id="3.90.550.10">
    <property type="entry name" value="Spore Coat Polysaccharide Biosynthesis Protein SpsA, Chain A"/>
    <property type="match status" value="1"/>
</dbReference>
<feature type="domain" description="MobA-like NTP transferase" evidence="8">
    <location>
        <begin position="10"/>
        <end position="161"/>
    </location>
</feature>
<evidence type="ECO:0000256" key="4">
    <source>
        <dbReference type="ARBA" id="ARBA00022741"/>
    </source>
</evidence>
<accession>A0ABR7YD31</accession>
<name>A0ABR7YD31_9SPHI</name>
<keyword evidence="5" id="KW-0460">Magnesium</keyword>
<evidence type="ECO:0000256" key="1">
    <source>
        <dbReference type="ARBA" id="ARBA00022490"/>
    </source>
</evidence>
<keyword evidence="4" id="KW-0547">Nucleotide-binding</keyword>
<keyword evidence="6" id="KW-0342">GTP-binding</keyword>
<dbReference type="Proteomes" id="UP000651271">
    <property type="component" value="Unassembled WGS sequence"/>
</dbReference>
<organism evidence="9 10">
    <name type="scientific">Sphingobacterium litopenaei</name>
    <dbReference type="NCBI Taxonomy" id="2763500"/>
    <lineage>
        <taxon>Bacteria</taxon>
        <taxon>Pseudomonadati</taxon>
        <taxon>Bacteroidota</taxon>
        <taxon>Sphingobacteriia</taxon>
        <taxon>Sphingobacteriales</taxon>
        <taxon>Sphingobacteriaceae</taxon>
        <taxon>Sphingobacterium</taxon>
    </lineage>
</organism>
<dbReference type="EMBL" id="JACOIJ010000008">
    <property type="protein sequence ID" value="MBD1429211.1"/>
    <property type="molecule type" value="Genomic_DNA"/>
</dbReference>
<keyword evidence="7" id="KW-0501">Molybdenum cofactor biosynthesis</keyword>
<evidence type="ECO:0000313" key="10">
    <source>
        <dbReference type="Proteomes" id="UP000651271"/>
    </source>
</evidence>
<dbReference type="InterPro" id="IPR029044">
    <property type="entry name" value="Nucleotide-diphossugar_trans"/>
</dbReference>
<evidence type="ECO:0000259" key="8">
    <source>
        <dbReference type="Pfam" id="PF12804"/>
    </source>
</evidence>
<dbReference type="InterPro" id="IPR025877">
    <property type="entry name" value="MobA-like_NTP_Trfase"/>
</dbReference>
<gene>
    <name evidence="9" type="ORF">H8B04_06460</name>
</gene>